<dbReference type="GO" id="GO:0005789">
    <property type="term" value="C:endoplasmic reticulum membrane"/>
    <property type="evidence" value="ECO:0007669"/>
    <property type="project" value="UniProtKB-SubCell"/>
</dbReference>
<dbReference type="AlphaFoldDB" id="A0AA39WKY4"/>
<evidence type="ECO:0000256" key="4">
    <source>
        <dbReference type="ARBA" id="ARBA00022692"/>
    </source>
</evidence>
<evidence type="ECO:0000256" key="1">
    <source>
        <dbReference type="ARBA" id="ARBA00003389"/>
    </source>
</evidence>
<evidence type="ECO:0008006" key="16">
    <source>
        <dbReference type="Google" id="ProtNLM"/>
    </source>
</evidence>
<feature type="coiled-coil region" evidence="12">
    <location>
        <begin position="329"/>
        <end position="384"/>
    </location>
</feature>
<evidence type="ECO:0000256" key="8">
    <source>
        <dbReference type="ARBA" id="ARBA00023136"/>
    </source>
</evidence>
<comment type="subcellular location">
    <subcellularLocation>
        <location evidence="11">Endoplasmic reticulum membrane</location>
    </subcellularLocation>
    <subcellularLocation>
        <location evidence="11">Nucleus membrane</location>
    </subcellularLocation>
</comment>
<gene>
    <name evidence="14" type="ORF">B0T14DRAFT_568789</name>
</gene>
<evidence type="ECO:0000313" key="15">
    <source>
        <dbReference type="Proteomes" id="UP001175000"/>
    </source>
</evidence>
<keyword evidence="7" id="KW-1133">Transmembrane helix</keyword>
<evidence type="ECO:0000256" key="3">
    <source>
        <dbReference type="ARBA" id="ARBA00022459"/>
    </source>
</evidence>
<keyword evidence="3 11" id="KW-0415">Karyogamy</keyword>
<dbReference type="Proteomes" id="UP001175000">
    <property type="component" value="Unassembled WGS sequence"/>
</dbReference>
<keyword evidence="4" id="KW-0812">Transmembrane</keyword>
<keyword evidence="8" id="KW-0472">Membrane</keyword>
<dbReference type="Pfam" id="PF04163">
    <property type="entry name" value="Tht1"/>
    <property type="match status" value="1"/>
</dbReference>
<sequence length="480" mass="52777">MAGSRLQVIFVLLALPIRRIAGFSWRGDNRAARARSQSSEVVYQESGLQNILSVTLNELQELESEPFCHRVAARLLVNNCQLVDGKDDATILTDSGRQVRDFVDSYAASLAICDLERGSFNIPPECAKFREQSLSQIAIRSEPQLHVSPREIGLCLSGLAASDAAWSTWVSYRHKALRFCEAARGDNEKIQSIHVYQKLTKVIARLVEGVEVDLQRRMDELDNRARQTFDNLDQLSPQVDRLRDRLVQVEHYLSGDLAKTLKTSTKSTTDALQNAEDLKQLLNALVRTVLEQNAQLASAHELSVRQAAGRTNSDIFALAEVVSMASASTAELQRQIEISTERVASLAQQQDSLEQGFDKLLVTASILSNNFDEHTEKLQQATNATDGLLGTLEETTNTAARLTQSLSSIGFGSWLPYILCPAFTVVVGSYGLEPSPLRNFVLGALGEALGFLISAPSSNRFGKDFDLSFLASSNATTLKT</sequence>
<comment type="similarity">
    <text evidence="2 11">Belongs to the KAR5 family.</text>
</comment>
<comment type="caution">
    <text evidence="14">The sequence shown here is derived from an EMBL/GenBank/DDBJ whole genome shotgun (WGS) entry which is preliminary data.</text>
</comment>
<evidence type="ECO:0000256" key="12">
    <source>
        <dbReference type="SAM" id="Coils"/>
    </source>
</evidence>
<keyword evidence="15" id="KW-1185">Reference proteome</keyword>
<dbReference type="GO" id="GO:0000742">
    <property type="term" value="P:karyogamy involved in conjugation with cellular fusion"/>
    <property type="evidence" value="ECO:0007669"/>
    <property type="project" value="UniProtKB-UniRule"/>
</dbReference>
<dbReference type="EMBL" id="JAULSU010000005">
    <property type="protein sequence ID" value="KAK0617266.1"/>
    <property type="molecule type" value="Genomic_DNA"/>
</dbReference>
<evidence type="ECO:0000256" key="13">
    <source>
        <dbReference type="SAM" id="SignalP"/>
    </source>
</evidence>
<dbReference type="InterPro" id="IPR007292">
    <property type="entry name" value="Nuclear_fusion_Kar5"/>
</dbReference>
<evidence type="ECO:0000256" key="2">
    <source>
        <dbReference type="ARBA" id="ARBA00010473"/>
    </source>
</evidence>
<proteinExistence type="inferred from homology"/>
<evidence type="ECO:0000256" key="10">
    <source>
        <dbReference type="ARBA" id="ARBA00023242"/>
    </source>
</evidence>
<keyword evidence="5 11" id="KW-0732">Signal</keyword>
<dbReference type="PANTHER" id="PTHR28012">
    <property type="entry name" value="NUCLEAR FUSION PROTEIN KAR5"/>
    <property type="match status" value="1"/>
</dbReference>
<evidence type="ECO:0000256" key="7">
    <source>
        <dbReference type="ARBA" id="ARBA00022989"/>
    </source>
</evidence>
<organism evidence="14 15">
    <name type="scientific">Immersiella caudata</name>
    <dbReference type="NCBI Taxonomy" id="314043"/>
    <lineage>
        <taxon>Eukaryota</taxon>
        <taxon>Fungi</taxon>
        <taxon>Dikarya</taxon>
        <taxon>Ascomycota</taxon>
        <taxon>Pezizomycotina</taxon>
        <taxon>Sordariomycetes</taxon>
        <taxon>Sordariomycetidae</taxon>
        <taxon>Sordariales</taxon>
        <taxon>Lasiosphaeriaceae</taxon>
        <taxon>Immersiella</taxon>
    </lineage>
</organism>
<dbReference type="GO" id="GO:0048288">
    <property type="term" value="P:nuclear membrane fusion involved in karyogamy"/>
    <property type="evidence" value="ECO:0007669"/>
    <property type="project" value="UniProtKB-UniRule"/>
</dbReference>
<dbReference type="GO" id="GO:0031965">
    <property type="term" value="C:nuclear membrane"/>
    <property type="evidence" value="ECO:0007669"/>
    <property type="project" value="UniProtKB-SubCell"/>
</dbReference>
<evidence type="ECO:0000313" key="14">
    <source>
        <dbReference type="EMBL" id="KAK0617266.1"/>
    </source>
</evidence>
<accession>A0AA39WKY4</accession>
<reference evidence="14" key="1">
    <citation type="submission" date="2023-06" db="EMBL/GenBank/DDBJ databases">
        <title>Genome-scale phylogeny and comparative genomics of the fungal order Sordariales.</title>
        <authorList>
            <consortium name="Lawrence Berkeley National Laboratory"/>
            <person name="Hensen N."/>
            <person name="Bonometti L."/>
            <person name="Westerberg I."/>
            <person name="Brannstrom I.O."/>
            <person name="Guillou S."/>
            <person name="Cros-Aarteil S."/>
            <person name="Calhoun S."/>
            <person name="Haridas S."/>
            <person name="Kuo A."/>
            <person name="Mondo S."/>
            <person name="Pangilinan J."/>
            <person name="Riley R."/>
            <person name="Labutti K."/>
            <person name="Andreopoulos B."/>
            <person name="Lipzen A."/>
            <person name="Chen C."/>
            <person name="Yanf M."/>
            <person name="Daum C."/>
            <person name="Ng V."/>
            <person name="Clum A."/>
            <person name="Steindorff A."/>
            <person name="Ohm R."/>
            <person name="Martin F."/>
            <person name="Silar P."/>
            <person name="Natvig D."/>
            <person name="Lalanne C."/>
            <person name="Gautier V."/>
            <person name="Ament-Velasquez S.L."/>
            <person name="Kruys A."/>
            <person name="Hutchinson M.I."/>
            <person name="Powell A.J."/>
            <person name="Barry K."/>
            <person name="Miller A.N."/>
            <person name="Grigoriev I.V."/>
            <person name="Debuchy R."/>
            <person name="Gladieux P."/>
            <person name="Thoren M.H."/>
            <person name="Johannesson H."/>
        </authorList>
    </citation>
    <scope>NUCLEOTIDE SEQUENCE</scope>
    <source>
        <strain evidence="14">CBS 606.72</strain>
    </source>
</reference>
<name>A0AA39WKY4_9PEZI</name>
<keyword evidence="12" id="KW-0175">Coiled coil</keyword>
<evidence type="ECO:0000256" key="11">
    <source>
        <dbReference type="RuleBase" id="RU368082"/>
    </source>
</evidence>
<feature type="signal peptide" evidence="13">
    <location>
        <begin position="1"/>
        <end position="22"/>
    </location>
</feature>
<evidence type="ECO:0000256" key="5">
    <source>
        <dbReference type="ARBA" id="ARBA00022729"/>
    </source>
</evidence>
<keyword evidence="10 11" id="KW-0539">Nucleus</keyword>
<evidence type="ECO:0000256" key="9">
    <source>
        <dbReference type="ARBA" id="ARBA00023180"/>
    </source>
</evidence>
<comment type="function">
    <text evidence="1 11">Required for nuclear membrane fusion during karyogamy.</text>
</comment>
<feature type="chain" id="PRO_5041394353" description="Nuclear membrane fusion protein Kar5" evidence="13">
    <location>
        <begin position="23"/>
        <end position="480"/>
    </location>
</feature>
<keyword evidence="6 11" id="KW-0256">Endoplasmic reticulum</keyword>
<keyword evidence="9" id="KW-0325">Glycoprotein</keyword>
<evidence type="ECO:0000256" key="6">
    <source>
        <dbReference type="ARBA" id="ARBA00022824"/>
    </source>
</evidence>
<protein>
    <recommendedName>
        <fullName evidence="16">Nuclear membrane fusion protein Kar5</fullName>
    </recommendedName>
</protein>
<dbReference type="PANTHER" id="PTHR28012:SF1">
    <property type="entry name" value="NUCLEAR FUSION PROTEIN KAR5"/>
    <property type="match status" value="1"/>
</dbReference>